<reference evidence="9" key="1">
    <citation type="submission" date="2020-06" db="EMBL/GenBank/DDBJ databases">
        <title>Unique genomic features of the anaerobic methanotrophic archaea.</title>
        <authorList>
            <person name="Chadwick G.L."/>
            <person name="Skennerton C.T."/>
            <person name="Laso-Perez R."/>
            <person name="Leu A.O."/>
            <person name="Speth D.R."/>
            <person name="Yu H."/>
            <person name="Morgan-Lang C."/>
            <person name="Hatzenpichler R."/>
            <person name="Goudeau D."/>
            <person name="Malmstrom R."/>
            <person name="Brazelton W.J."/>
            <person name="Woyke T."/>
            <person name="Hallam S.J."/>
            <person name="Tyson G.W."/>
            <person name="Wegener G."/>
            <person name="Boetius A."/>
            <person name="Orphan V."/>
        </authorList>
    </citation>
    <scope>NUCLEOTIDE SEQUENCE</scope>
</reference>
<dbReference type="InterPro" id="IPR028333">
    <property type="entry name" value="Ribosomal_uS17_arc/euk"/>
</dbReference>
<keyword evidence="4 7" id="KW-0694">RNA-binding</keyword>
<organism evidence="9">
    <name type="scientific">Candidatus Methanophagaceae archaeon ANME-1 ERB6</name>
    <dbReference type="NCBI Taxonomy" id="2759912"/>
    <lineage>
        <taxon>Archaea</taxon>
        <taxon>Methanobacteriati</taxon>
        <taxon>Methanobacteriota</taxon>
        <taxon>Stenosarchaea group</taxon>
        <taxon>Methanomicrobia</taxon>
        <taxon>Candidatus Methanophagales</taxon>
        <taxon>Candidatus Methanophagaceae</taxon>
    </lineage>
</organism>
<dbReference type="InterPro" id="IPR019979">
    <property type="entry name" value="Ribosomal_uS17_CS"/>
</dbReference>
<dbReference type="InterPro" id="IPR012340">
    <property type="entry name" value="NA-bd_OB-fold"/>
</dbReference>
<proteinExistence type="inferred from homology"/>
<evidence type="ECO:0000256" key="3">
    <source>
        <dbReference type="ARBA" id="ARBA00022730"/>
    </source>
</evidence>
<dbReference type="NCBIfam" id="NF006345">
    <property type="entry name" value="PRK08572.1"/>
    <property type="match status" value="1"/>
</dbReference>
<evidence type="ECO:0000313" key="9">
    <source>
        <dbReference type="EMBL" id="QNO52520.1"/>
    </source>
</evidence>
<evidence type="ECO:0000256" key="1">
    <source>
        <dbReference type="ARBA" id="ARBA00010254"/>
    </source>
</evidence>
<dbReference type="EMBL" id="MT631513">
    <property type="protein sequence ID" value="QNO52520.1"/>
    <property type="molecule type" value="Genomic_DNA"/>
</dbReference>
<gene>
    <name evidence="7" type="primary">rps17</name>
    <name evidence="9" type="ORF">BJKGENCM_00010</name>
</gene>
<keyword evidence="6 7" id="KW-0687">Ribonucleoprotein</keyword>
<evidence type="ECO:0000256" key="7">
    <source>
        <dbReference type="HAMAP-Rule" id="MF_01345"/>
    </source>
</evidence>
<dbReference type="GO" id="GO:0006412">
    <property type="term" value="P:translation"/>
    <property type="evidence" value="ECO:0007669"/>
    <property type="project" value="UniProtKB-UniRule"/>
</dbReference>
<dbReference type="Pfam" id="PF00366">
    <property type="entry name" value="Ribosomal_S17"/>
    <property type="match status" value="1"/>
</dbReference>
<dbReference type="Gene3D" id="2.40.50.1000">
    <property type="match status" value="1"/>
</dbReference>
<evidence type="ECO:0000256" key="5">
    <source>
        <dbReference type="ARBA" id="ARBA00022980"/>
    </source>
</evidence>
<accession>A0A7G9YWY6</accession>
<comment type="function">
    <text evidence="7">One of the primary rRNA binding proteins, it binds specifically to the 5'-end of 16S ribosomal RNA.</text>
</comment>
<dbReference type="GO" id="GO:0022627">
    <property type="term" value="C:cytosolic small ribosomal subunit"/>
    <property type="evidence" value="ECO:0007669"/>
    <property type="project" value="UniProtKB-UniRule"/>
</dbReference>
<evidence type="ECO:0000256" key="8">
    <source>
        <dbReference type="RuleBase" id="RU003872"/>
    </source>
</evidence>
<dbReference type="PROSITE" id="PS00056">
    <property type="entry name" value="RIBOSOMAL_S17"/>
    <property type="match status" value="1"/>
</dbReference>
<dbReference type="GO" id="GO:0019843">
    <property type="term" value="F:rRNA binding"/>
    <property type="evidence" value="ECO:0007669"/>
    <property type="project" value="UniProtKB-UniRule"/>
</dbReference>
<dbReference type="AlphaFoldDB" id="A0A7G9YWY6"/>
<keyword evidence="5 7" id="KW-0689">Ribosomal protein</keyword>
<dbReference type="GO" id="GO:0003735">
    <property type="term" value="F:structural constituent of ribosome"/>
    <property type="evidence" value="ECO:0007669"/>
    <property type="project" value="UniProtKB-UniRule"/>
</dbReference>
<evidence type="ECO:0000256" key="2">
    <source>
        <dbReference type="ARBA" id="ARBA00011458"/>
    </source>
</evidence>
<protein>
    <recommendedName>
        <fullName evidence="7">Small ribosomal subunit protein uS17</fullName>
    </recommendedName>
</protein>
<dbReference type="InterPro" id="IPR019978">
    <property type="entry name" value="Ribosomal_uS17_archaeal"/>
</dbReference>
<dbReference type="SUPFAM" id="SSF50249">
    <property type="entry name" value="Nucleic acid-binding proteins"/>
    <property type="match status" value="1"/>
</dbReference>
<comment type="subunit">
    <text evidence="2 7">Part of the 30S ribosomal subunit.</text>
</comment>
<sequence>MHRTLDNYKMRDIGIDVAMPDGECVDEDCPFHGKLPVRGQVIEGVVVSDKAPKTVVVLKSYLKKIRKYERYEKRSSKIHAHNPPCINAHVGDTVKIMECRPLSKTKSFVVVEKSVA</sequence>
<evidence type="ECO:0000256" key="4">
    <source>
        <dbReference type="ARBA" id="ARBA00022884"/>
    </source>
</evidence>
<dbReference type="PANTHER" id="PTHR10744">
    <property type="entry name" value="40S RIBOSOMAL PROTEIN S11 FAMILY MEMBER"/>
    <property type="match status" value="1"/>
</dbReference>
<dbReference type="CDD" id="cd00364">
    <property type="entry name" value="Ribosomal_uS17"/>
    <property type="match status" value="1"/>
</dbReference>
<dbReference type="PRINTS" id="PR00973">
    <property type="entry name" value="RIBOSOMALS17"/>
</dbReference>
<evidence type="ECO:0000256" key="6">
    <source>
        <dbReference type="ARBA" id="ARBA00023274"/>
    </source>
</evidence>
<dbReference type="FunFam" id="2.40.50.1000:FF:000005">
    <property type="entry name" value="30S ribosomal protein S17"/>
    <property type="match status" value="1"/>
</dbReference>
<keyword evidence="3 7" id="KW-0699">rRNA-binding</keyword>
<comment type="similarity">
    <text evidence="1 7 8">Belongs to the universal ribosomal protein uS17 family.</text>
</comment>
<dbReference type="NCBIfam" id="TIGR03630">
    <property type="entry name" value="uS17_arch"/>
    <property type="match status" value="1"/>
</dbReference>
<dbReference type="HAMAP" id="MF_01345_A">
    <property type="entry name" value="Ribosomal_uS17_A"/>
    <property type="match status" value="1"/>
</dbReference>
<dbReference type="InterPro" id="IPR000266">
    <property type="entry name" value="Ribosomal_uS17"/>
</dbReference>
<name>A0A7G9YWY6_9EURY</name>
<dbReference type="PANTHER" id="PTHR10744:SF9">
    <property type="entry name" value="40S RIBOSOMAL PROTEIN S11-RELATED"/>
    <property type="match status" value="1"/>
</dbReference>